<dbReference type="Pfam" id="PF13091">
    <property type="entry name" value="PLDc_2"/>
    <property type="match status" value="2"/>
</dbReference>
<dbReference type="PROSITE" id="PS50035">
    <property type="entry name" value="PLD"/>
    <property type="match status" value="2"/>
</dbReference>
<dbReference type="Proteomes" id="UP000506160">
    <property type="component" value="Unassembled WGS sequence"/>
</dbReference>
<gene>
    <name evidence="3" type="ORF">O970_09185</name>
</gene>
<accession>A0AB94IAF1</accession>
<proteinExistence type="predicted"/>
<dbReference type="AlphaFoldDB" id="A0AB94IAF1"/>
<keyword evidence="1" id="KW-1133">Transmembrane helix</keyword>
<reference evidence="3 4" key="1">
    <citation type="journal article" date="2014" name="Appl. Environ. Microbiol.">
        <title>Genomic features of a bumble bee symbiont reflect its host environment.</title>
        <authorList>
            <person name="Martinson V.G."/>
            <person name="Magoc T."/>
            <person name="Koch H."/>
            <person name="Salzberg S.L."/>
            <person name="Moran N.A."/>
        </authorList>
    </citation>
    <scope>NUCLEOTIDE SEQUENCE [LARGE SCALE GENOMIC DNA]</scope>
    <source>
        <strain evidence="3 4">Bimp</strain>
    </source>
</reference>
<dbReference type="SMART" id="SM00155">
    <property type="entry name" value="PLDc"/>
    <property type="match status" value="2"/>
</dbReference>
<dbReference type="GO" id="GO:0032049">
    <property type="term" value="P:cardiolipin biosynthetic process"/>
    <property type="evidence" value="ECO:0007669"/>
    <property type="project" value="UniProtKB-ARBA"/>
</dbReference>
<name>A0AB94IAF1_9GAMM</name>
<dbReference type="CDD" id="cd09113">
    <property type="entry name" value="PLDc_ymdC_like_2"/>
    <property type="match status" value="1"/>
</dbReference>
<evidence type="ECO:0000313" key="3">
    <source>
        <dbReference type="EMBL" id="TEA26358.1"/>
    </source>
</evidence>
<feature type="domain" description="PLD phosphodiesterase" evidence="2">
    <location>
        <begin position="174"/>
        <end position="201"/>
    </location>
</feature>
<feature type="transmembrane region" description="Helical" evidence="1">
    <location>
        <begin position="7"/>
        <end position="27"/>
    </location>
</feature>
<dbReference type="InterPro" id="IPR025202">
    <property type="entry name" value="PLD-like_dom"/>
</dbReference>
<comment type="caution">
    <text evidence="3">The sequence shown here is derived from an EMBL/GenBank/DDBJ whole genome shotgun (WGS) entry which is preliminary data.</text>
</comment>
<dbReference type="EMBL" id="AWGA01000104">
    <property type="protein sequence ID" value="TEA26358.1"/>
    <property type="molecule type" value="Genomic_DNA"/>
</dbReference>
<feature type="domain" description="PLD phosphodiesterase" evidence="2">
    <location>
        <begin position="408"/>
        <end position="435"/>
    </location>
</feature>
<evidence type="ECO:0000259" key="2">
    <source>
        <dbReference type="PROSITE" id="PS50035"/>
    </source>
</evidence>
<keyword evidence="1" id="KW-0812">Transmembrane</keyword>
<keyword evidence="1" id="KW-0472">Membrane</keyword>
<dbReference type="PANTHER" id="PTHR21248">
    <property type="entry name" value="CARDIOLIPIN SYNTHASE"/>
    <property type="match status" value="1"/>
</dbReference>
<protein>
    <submittedName>
        <fullName evidence="3">Phospholipase D family protein</fullName>
    </submittedName>
</protein>
<keyword evidence="4" id="KW-1185">Reference proteome</keyword>
<dbReference type="CDD" id="cd09111">
    <property type="entry name" value="PLDc_ymdC_like_1"/>
    <property type="match status" value="1"/>
</dbReference>
<dbReference type="SUPFAM" id="SSF56024">
    <property type="entry name" value="Phospholipase D/nuclease"/>
    <property type="match status" value="2"/>
</dbReference>
<dbReference type="InterPro" id="IPR001736">
    <property type="entry name" value="PLipase_D/transphosphatidylase"/>
</dbReference>
<sequence length="518" mass="59308">MRNNCMLFIYLLIILIAGSFLSIYSYGRFAKQAKGEPSYTLPIQDNQTKLDRSLSSAFKQHANQSSLMLITDNLDAFAIRATCAREAGRSLDLQYYMWHDDLTGHLLGYEIIAAAERGVRVRLLIDDMNAHGHDSLFAALTMHPNIEIRLFNPTRTRGNVLIRGLEMLLRLVSINHRMHNKAWIADGRVAIVGGRNIGDEYFNAATIRNFFDVDLLIGGAAVQEASQIFDQFWNSNAVIPLSSLTKPHQQHYQQRLNTIKKNQENPASQPYIQKLKQAPSVKTIFKGEWKIYWTDQVHIYSDPVEKVFDQQYHAWLKQKIQSLIKRTENNLQIISPYFVPGHTGINELLTLRKKPVDISILTNSLAATDVLLVHSGYIPCRKKLLKAGIELYELKPFGAPDHSLIGSSGASLHTKAFLIDNRIGFIGSFNFDPRSALLNTEMGVLFMEPAIVRALQQEFSQRTSSQYSYKVFLQQGTLCWQDSHHQQSQRIWRHEPQSRWWQRWIVKIASYLPIKSQL</sequence>
<organism evidence="3 4">
    <name type="scientific">Candidatus Schmidhempelia bombi str. Bimp</name>
    <dbReference type="NCBI Taxonomy" id="1387197"/>
    <lineage>
        <taxon>Bacteria</taxon>
        <taxon>Pseudomonadati</taxon>
        <taxon>Pseudomonadota</taxon>
        <taxon>Gammaproteobacteria</taxon>
        <taxon>Orbales</taxon>
        <taxon>Orbaceae</taxon>
        <taxon>Candidatus Schmidhempelia</taxon>
    </lineage>
</organism>
<dbReference type="GO" id="GO:0030572">
    <property type="term" value="F:phosphatidyltransferase activity"/>
    <property type="evidence" value="ECO:0007669"/>
    <property type="project" value="UniProtKB-ARBA"/>
</dbReference>
<evidence type="ECO:0000313" key="4">
    <source>
        <dbReference type="Proteomes" id="UP000506160"/>
    </source>
</evidence>
<dbReference type="Gene3D" id="3.30.870.10">
    <property type="entry name" value="Endonuclease Chain A"/>
    <property type="match status" value="2"/>
</dbReference>
<dbReference type="PANTHER" id="PTHR21248:SF12">
    <property type="entry name" value="CARDIOLIPIN SYNTHASE C"/>
    <property type="match status" value="1"/>
</dbReference>
<evidence type="ECO:0000256" key="1">
    <source>
        <dbReference type="SAM" id="Phobius"/>
    </source>
</evidence>